<evidence type="ECO:0000313" key="2">
    <source>
        <dbReference type="EMBL" id="TDK54223.1"/>
    </source>
</evidence>
<evidence type="ECO:0000313" key="1">
    <source>
        <dbReference type="EMBL" id="MDQ6598055.1"/>
    </source>
</evidence>
<evidence type="ECO:0000313" key="3">
    <source>
        <dbReference type="Proteomes" id="UP000295132"/>
    </source>
</evidence>
<name>A0A4V3ASW0_9BACI</name>
<dbReference type="AlphaFoldDB" id="A0A4V3ASW0"/>
<sequence length="86" mass="10266">MKEFIISYIEDNEIGGQKKEILVVGEDFQSCYEEHIQKYPTMVGIVQQFDEEHETINFLRPNNIQIEKGTDEIFEEDEKKREFYDG</sequence>
<dbReference type="EMBL" id="SMYO01000051">
    <property type="protein sequence ID" value="TDK54223.1"/>
    <property type="molecule type" value="Genomic_DNA"/>
</dbReference>
<reference evidence="2 3" key="1">
    <citation type="submission" date="2019-03" db="EMBL/GenBank/DDBJ databases">
        <title>Bacillus niacini sp. nov. a Nicotinate-Metabolizing Mesophile Isolated from Soil.</title>
        <authorList>
            <person name="Zhang G."/>
        </authorList>
    </citation>
    <scope>NUCLEOTIDE SEQUENCE [LARGE SCALE GENOMIC DNA]</scope>
    <source>
        <strain evidence="2 3">WN066</strain>
    </source>
</reference>
<proteinExistence type="predicted"/>
<protein>
    <submittedName>
        <fullName evidence="2">Uncharacterized protein</fullName>
    </submittedName>
</protein>
<evidence type="ECO:0000313" key="4">
    <source>
        <dbReference type="Proteomes" id="UP001178888"/>
    </source>
</evidence>
<comment type="caution">
    <text evidence="2">The sequence shown here is derived from an EMBL/GenBank/DDBJ whole genome shotgun (WGS) entry which is preliminary data.</text>
</comment>
<reference evidence="1" key="2">
    <citation type="submission" date="2023-08" db="EMBL/GenBank/DDBJ databases">
        <title>Nitrogen cycling bacteria in agricultural field soils.</title>
        <authorList>
            <person name="Jang J."/>
        </authorList>
    </citation>
    <scope>NUCLEOTIDE SEQUENCE</scope>
    <source>
        <strain evidence="1">PS3-36</strain>
    </source>
</reference>
<accession>A0A4V3ASW0</accession>
<gene>
    <name evidence="2" type="ORF">E2K98_29515</name>
    <name evidence="1" type="ORF">RCG21_17125</name>
</gene>
<dbReference type="EMBL" id="JAVGVR010000001">
    <property type="protein sequence ID" value="MDQ6598055.1"/>
    <property type="molecule type" value="Genomic_DNA"/>
</dbReference>
<dbReference type="Proteomes" id="UP001178888">
    <property type="component" value="Unassembled WGS sequence"/>
</dbReference>
<keyword evidence="4" id="KW-1185">Reference proteome</keyword>
<dbReference type="RefSeq" id="WP_133340469.1">
    <property type="nucleotide sequence ID" value="NZ_JAVGVR010000001.1"/>
</dbReference>
<organism evidence="2 3">
    <name type="scientific">Bacillus salipaludis</name>
    <dbReference type="NCBI Taxonomy" id="2547811"/>
    <lineage>
        <taxon>Bacteria</taxon>
        <taxon>Bacillati</taxon>
        <taxon>Bacillota</taxon>
        <taxon>Bacilli</taxon>
        <taxon>Bacillales</taxon>
        <taxon>Bacillaceae</taxon>
        <taxon>Bacillus</taxon>
    </lineage>
</organism>
<dbReference type="Proteomes" id="UP000295132">
    <property type="component" value="Unassembled WGS sequence"/>
</dbReference>